<comment type="caution">
    <text evidence="2">The sequence shown here is derived from an EMBL/GenBank/DDBJ whole genome shotgun (WGS) entry which is preliminary data.</text>
</comment>
<proteinExistence type="predicted"/>
<feature type="region of interest" description="Disordered" evidence="1">
    <location>
        <begin position="218"/>
        <end position="239"/>
    </location>
</feature>
<dbReference type="AlphaFoldDB" id="A0A9P6LWV6"/>
<feature type="compositionally biased region" description="Low complexity" evidence="1">
    <location>
        <begin position="218"/>
        <end position="231"/>
    </location>
</feature>
<accession>A0A9P6LWV6</accession>
<name>A0A9P6LWV6_9FUNG</name>
<evidence type="ECO:0000256" key="1">
    <source>
        <dbReference type="SAM" id="MobiDB-lite"/>
    </source>
</evidence>
<dbReference type="OrthoDB" id="2284753at2759"/>
<evidence type="ECO:0000313" key="2">
    <source>
        <dbReference type="EMBL" id="KAF9947146.1"/>
    </source>
</evidence>
<gene>
    <name evidence="2" type="ORF">BGZ65_009079</name>
</gene>
<protein>
    <submittedName>
        <fullName evidence="2">Uncharacterized protein</fullName>
    </submittedName>
</protein>
<dbReference type="Proteomes" id="UP000749646">
    <property type="component" value="Unassembled WGS sequence"/>
</dbReference>
<reference evidence="2" key="1">
    <citation type="journal article" date="2020" name="Fungal Divers.">
        <title>Resolving the Mortierellaceae phylogeny through synthesis of multi-gene phylogenetics and phylogenomics.</title>
        <authorList>
            <person name="Vandepol N."/>
            <person name="Liber J."/>
            <person name="Desiro A."/>
            <person name="Na H."/>
            <person name="Kennedy M."/>
            <person name="Barry K."/>
            <person name="Grigoriev I.V."/>
            <person name="Miller A.N."/>
            <person name="O'Donnell K."/>
            <person name="Stajich J.E."/>
            <person name="Bonito G."/>
        </authorList>
    </citation>
    <scope>NUCLEOTIDE SEQUENCE</scope>
    <source>
        <strain evidence="2">MES-2147</strain>
    </source>
</reference>
<keyword evidence="3" id="KW-1185">Reference proteome</keyword>
<sequence length="267" mass="29053">MDELAHARTGLTGLILSSARKIGRLAADASPEAVSVWCHFMESHLASEQVTSRLSPETLRQLWDNSLAQSERYSVFLTTTWNETGFVDSGVVLKRFWATFANGSKPRRCQTSDQNCWSAPRSVLEAGLSVRDEALRLYLAYRFLQCLPADWDLSATRYDNAPTLQSLIDAAQQHATTTNWLHGPSALGRPDPVILQNHAYASRAAVASAPLVSAVPAPAPSSGAPISGSQAQYSPMSRKRKSVDGFSSISKRQFSGSGIASTWELLL</sequence>
<evidence type="ECO:0000313" key="3">
    <source>
        <dbReference type="Proteomes" id="UP000749646"/>
    </source>
</evidence>
<dbReference type="EMBL" id="JAAAHW010007625">
    <property type="protein sequence ID" value="KAF9947146.1"/>
    <property type="molecule type" value="Genomic_DNA"/>
</dbReference>
<organism evidence="2 3">
    <name type="scientific">Modicella reniformis</name>
    <dbReference type="NCBI Taxonomy" id="1440133"/>
    <lineage>
        <taxon>Eukaryota</taxon>
        <taxon>Fungi</taxon>
        <taxon>Fungi incertae sedis</taxon>
        <taxon>Mucoromycota</taxon>
        <taxon>Mortierellomycotina</taxon>
        <taxon>Mortierellomycetes</taxon>
        <taxon>Mortierellales</taxon>
        <taxon>Mortierellaceae</taxon>
        <taxon>Modicella</taxon>
    </lineage>
</organism>